<evidence type="ECO:0000313" key="2">
    <source>
        <dbReference type="Proteomes" id="UP001148737"/>
    </source>
</evidence>
<name>A0ACC1QF89_9HYPO</name>
<comment type="caution">
    <text evidence="1">The sequence shown here is derived from an EMBL/GenBank/DDBJ whole genome shotgun (WGS) entry which is preliminary data.</text>
</comment>
<dbReference type="EMBL" id="JANAKD010002449">
    <property type="protein sequence ID" value="KAJ3473579.1"/>
    <property type="molecule type" value="Genomic_DNA"/>
</dbReference>
<protein>
    <submittedName>
        <fullName evidence="1">Uncharacterized protein</fullName>
    </submittedName>
</protein>
<evidence type="ECO:0000313" key="1">
    <source>
        <dbReference type="EMBL" id="KAJ3473579.1"/>
    </source>
</evidence>
<sequence>MIGLKKLSQVSDGVQIMKFVSARQGLDKDPDVLILAKKLDGLPLALATAGAYLGETKITCKRYLEHYETAWVRLQTSSPRLLTYGDRAMYSTWRISYEQVKTENDNAAKLLKLWAYFKSADIWFELFNSAAKLPGWLFQCTNEEEEFHRTMGLLVKYGLVESPASDQEPGHARGYSMHECVHSWTRHVLNEIWGSDSARLALRCIASTVPESTIGPFFSLALRRAIYHATHYSMVDVRALLLHQGYDFELTCLARMCQMDGDYHTASDLYVMAFEGYERSVGLNDSQTNEALSRLGLMYLYQGKIGYAEQTIHTAFQRCASPDNLGPDNVFTLKIAMDLAGVYEVQGRVAEARKLYEDALEGFEANLGPQDDLTLRAVIFLASLCQGELERSEELFQRALNRYEKQRPRDERRIFTICYQLSDLYKSHGLLEKSEAFCQKALRGWEGLEGTDAPVVVNATYSLGMIYQQRRKLAEAKKIFENLIESSERLGFGEHNMILDVCCRLARILLEEGRPAEAESMCLRSLSGYEARIGFNSEDTLEPAILLGAIYHKLGRDEEAEAAYRRAYTACGEMWAGDRSAAAPQWAAMGFADYGDILRQRDDLGAAVKMYREMLAGVARFEGKDSDVYRNTETRIQKLEARLGKLQESCGDAFACIADFS</sequence>
<reference evidence="1" key="1">
    <citation type="submission" date="2022-07" db="EMBL/GenBank/DDBJ databases">
        <title>Genome Sequence of Lecanicillium saksenae.</title>
        <authorList>
            <person name="Buettner E."/>
        </authorList>
    </citation>
    <scope>NUCLEOTIDE SEQUENCE</scope>
    <source>
        <strain evidence="1">VT-O1</strain>
    </source>
</reference>
<proteinExistence type="predicted"/>
<gene>
    <name evidence="1" type="ORF">NLG97_g10234</name>
</gene>
<dbReference type="Proteomes" id="UP001148737">
    <property type="component" value="Unassembled WGS sequence"/>
</dbReference>
<keyword evidence="2" id="KW-1185">Reference proteome</keyword>
<organism evidence="1 2">
    <name type="scientific">Lecanicillium saksenae</name>
    <dbReference type="NCBI Taxonomy" id="468837"/>
    <lineage>
        <taxon>Eukaryota</taxon>
        <taxon>Fungi</taxon>
        <taxon>Dikarya</taxon>
        <taxon>Ascomycota</taxon>
        <taxon>Pezizomycotina</taxon>
        <taxon>Sordariomycetes</taxon>
        <taxon>Hypocreomycetidae</taxon>
        <taxon>Hypocreales</taxon>
        <taxon>Cordycipitaceae</taxon>
        <taxon>Lecanicillium</taxon>
    </lineage>
</organism>
<accession>A0ACC1QF89</accession>